<dbReference type="InterPro" id="IPR023214">
    <property type="entry name" value="HAD_sf"/>
</dbReference>
<feature type="non-terminal residue" evidence="1">
    <location>
        <position position="90"/>
    </location>
</feature>
<gene>
    <name evidence="1" type="ORF">B4U80_14370</name>
</gene>
<dbReference type="STRING" id="299467.A0A443RX99"/>
<accession>A0A443RX99</accession>
<dbReference type="VEuPathDB" id="VectorBase:LDEU012245"/>
<sequence>MAINLDQKNVAAEVIATIDYVICDIDGVLRLNNQLIAETPETINKLRNKGIRIIFATNNTATRNEILTQLNELGFQSNIYEIMTSSFAAA</sequence>
<keyword evidence="2" id="KW-1185">Reference proteome</keyword>
<dbReference type="EMBL" id="NCKV01022649">
    <property type="protein sequence ID" value="RWS19795.1"/>
    <property type="molecule type" value="Genomic_DNA"/>
</dbReference>
<dbReference type="OrthoDB" id="413953at2759"/>
<dbReference type="PANTHER" id="PTHR19288:SF46">
    <property type="entry name" value="HALOACID DEHALOGENASE-LIKE HYDROLASE DOMAIN-CONTAINING PROTEIN 2"/>
    <property type="match status" value="1"/>
</dbReference>
<dbReference type="GO" id="GO:0016791">
    <property type="term" value="F:phosphatase activity"/>
    <property type="evidence" value="ECO:0007669"/>
    <property type="project" value="TreeGrafter"/>
</dbReference>
<dbReference type="InterPro" id="IPR036412">
    <property type="entry name" value="HAD-like_sf"/>
</dbReference>
<comment type="caution">
    <text evidence="1">The sequence shown here is derived from an EMBL/GenBank/DDBJ whole genome shotgun (WGS) entry which is preliminary data.</text>
</comment>
<protein>
    <submittedName>
        <fullName evidence="1">Phosphoglycolate phosphatase-like protein</fullName>
    </submittedName>
</protein>
<proteinExistence type="predicted"/>
<evidence type="ECO:0000313" key="1">
    <source>
        <dbReference type="EMBL" id="RWS19795.1"/>
    </source>
</evidence>
<evidence type="ECO:0000313" key="2">
    <source>
        <dbReference type="Proteomes" id="UP000288716"/>
    </source>
</evidence>
<dbReference type="Proteomes" id="UP000288716">
    <property type="component" value="Unassembled WGS sequence"/>
</dbReference>
<name>A0A443RX99_9ACAR</name>
<dbReference type="Pfam" id="PF13344">
    <property type="entry name" value="Hydrolase_6"/>
    <property type="match status" value="1"/>
</dbReference>
<dbReference type="SUPFAM" id="SSF56784">
    <property type="entry name" value="HAD-like"/>
    <property type="match status" value="1"/>
</dbReference>
<dbReference type="InterPro" id="IPR006357">
    <property type="entry name" value="HAD-SF_hydro_IIA"/>
</dbReference>
<dbReference type="PANTHER" id="PTHR19288">
    <property type="entry name" value="4-NITROPHENYLPHOSPHATASE-RELATED"/>
    <property type="match status" value="1"/>
</dbReference>
<organism evidence="1 2">
    <name type="scientific">Leptotrombidium deliense</name>
    <dbReference type="NCBI Taxonomy" id="299467"/>
    <lineage>
        <taxon>Eukaryota</taxon>
        <taxon>Metazoa</taxon>
        <taxon>Ecdysozoa</taxon>
        <taxon>Arthropoda</taxon>
        <taxon>Chelicerata</taxon>
        <taxon>Arachnida</taxon>
        <taxon>Acari</taxon>
        <taxon>Acariformes</taxon>
        <taxon>Trombidiformes</taxon>
        <taxon>Prostigmata</taxon>
        <taxon>Anystina</taxon>
        <taxon>Parasitengona</taxon>
        <taxon>Trombiculoidea</taxon>
        <taxon>Trombiculidae</taxon>
        <taxon>Leptotrombidium</taxon>
    </lineage>
</organism>
<dbReference type="GO" id="GO:0005737">
    <property type="term" value="C:cytoplasm"/>
    <property type="evidence" value="ECO:0007669"/>
    <property type="project" value="TreeGrafter"/>
</dbReference>
<reference evidence="1 2" key="1">
    <citation type="journal article" date="2018" name="Gigascience">
        <title>Genomes of trombidid mites reveal novel predicted allergens and laterally-transferred genes associated with secondary metabolism.</title>
        <authorList>
            <person name="Dong X."/>
            <person name="Chaisiri K."/>
            <person name="Xia D."/>
            <person name="Armstrong S.D."/>
            <person name="Fang Y."/>
            <person name="Donnelly M.J."/>
            <person name="Kadowaki T."/>
            <person name="McGarry J.W."/>
            <person name="Darby A.C."/>
            <person name="Makepeace B.L."/>
        </authorList>
    </citation>
    <scope>NUCLEOTIDE SEQUENCE [LARGE SCALE GENOMIC DNA]</scope>
    <source>
        <strain evidence="1">UoL-UT</strain>
    </source>
</reference>
<dbReference type="Gene3D" id="3.40.50.1000">
    <property type="entry name" value="HAD superfamily/HAD-like"/>
    <property type="match status" value="1"/>
</dbReference>
<dbReference type="AlphaFoldDB" id="A0A443RX99"/>